<sequence length="388" mass="40638">MGHSGALDGVVVADFSRILAGPMATAALGDLGATVVKVERPGGGDDTRSWGPPWTADGEATYYLTANRNKRSVALDLTDPADLERAVALASRADVLVENFRPGVADRLGLGYERLRTDNPGLVYASVTGFGSRGAGADLGGYDFLMQAVGGLMSITGWPDGEPTKVGVAVVDVLASLNLQVGILAALQARERTGEGQRVEVSLMNAVLAGLVNQASSFLNAGVLPGRLGNEHPSIVPYQTLRAADRPLAVAVGNDAQFSKLCQVIGAPELGRDVRYAGNGGRTAHRAELTAALEAALGRRPAAEWVSLLGAAGLPAGVVNDVAEAFAYAEKLGCEPIVELAREDGTVVRQPANPVRLSATPVAYRLPPPRLDEHADWFDNWMSDEGER</sequence>
<gene>
    <name evidence="2" type="ORF">GCM10009765_20350</name>
</gene>
<name>A0ABP4SEJ2_9ACTN</name>
<organism evidence="2 3">
    <name type="scientific">Fodinicola feengrottensis</name>
    <dbReference type="NCBI Taxonomy" id="435914"/>
    <lineage>
        <taxon>Bacteria</taxon>
        <taxon>Bacillati</taxon>
        <taxon>Actinomycetota</taxon>
        <taxon>Actinomycetes</taxon>
        <taxon>Mycobacteriales</taxon>
        <taxon>Fodinicola</taxon>
    </lineage>
</organism>
<dbReference type="EMBL" id="BAAANY010000008">
    <property type="protein sequence ID" value="GAA1670865.1"/>
    <property type="molecule type" value="Genomic_DNA"/>
</dbReference>
<dbReference type="InterPro" id="IPR050483">
    <property type="entry name" value="CoA-transferase_III_domain"/>
</dbReference>
<keyword evidence="1 2" id="KW-0808">Transferase</keyword>
<dbReference type="Gene3D" id="3.30.1540.10">
    <property type="entry name" value="formyl-coa transferase, domain 3"/>
    <property type="match status" value="1"/>
</dbReference>
<dbReference type="Gene3D" id="3.40.50.10540">
    <property type="entry name" value="Crotonobetainyl-coa:carnitine coa-transferase, domain 1"/>
    <property type="match status" value="1"/>
</dbReference>
<proteinExistence type="predicted"/>
<reference evidence="3" key="1">
    <citation type="journal article" date="2019" name="Int. J. Syst. Evol. Microbiol.">
        <title>The Global Catalogue of Microorganisms (GCM) 10K type strain sequencing project: providing services to taxonomists for standard genome sequencing and annotation.</title>
        <authorList>
            <consortium name="The Broad Institute Genomics Platform"/>
            <consortium name="The Broad Institute Genome Sequencing Center for Infectious Disease"/>
            <person name="Wu L."/>
            <person name="Ma J."/>
        </authorList>
    </citation>
    <scope>NUCLEOTIDE SEQUENCE [LARGE SCALE GENOMIC DNA]</scope>
    <source>
        <strain evidence="3">JCM 14718</strain>
    </source>
</reference>
<accession>A0ABP4SEJ2</accession>
<evidence type="ECO:0000313" key="2">
    <source>
        <dbReference type="EMBL" id="GAA1670865.1"/>
    </source>
</evidence>
<dbReference type="PANTHER" id="PTHR48207:SF3">
    <property type="entry name" value="SUCCINATE--HYDROXYMETHYLGLUTARATE COA-TRANSFERASE"/>
    <property type="match status" value="1"/>
</dbReference>
<protein>
    <submittedName>
        <fullName evidence="2">CoA transferase</fullName>
    </submittedName>
</protein>
<dbReference type="PANTHER" id="PTHR48207">
    <property type="entry name" value="SUCCINATE--HYDROXYMETHYLGLUTARATE COA-TRANSFERASE"/>
    <property type="match status" value="1"/>
</dbReference>
<dbReference type="Pfam" id="PF02515">
    <property type="entry name" value="CoA_transf_3"/>
    <property type="match status" value="1"/>
</dbReference>
<evidence type="ECO:0000313" key="3">
    <source>
        <dbReference type="Proteomes" id="UP001500618"/>
    </source>
</evidence>
<dbReference type="GO" id="GO:0016740">
    <property type="term" value="F:transferase activity"/>
    <property type="evidence" value="ECO:0007669"/>
    <property type="project" value="UniProtKB-KW"/>
</dbReference>
<comment type="caution">
    <text evidence="2">The sequence shown here is derived from an EMBL/GenBank/DDBJ whole genome shotgun (WGS) entry which is preliminary data.</text>
</comment>
<dbReference type="Proteomes" id="UP001500618">
    <property type="component" value="Unassembled WGS sequence"/>
</dbReference>
<evidence type="ECO:0000256" key="1">
    <source>
        <dbReference type="ARBA" id="ARBA00022679"/>
    </source>
</evidence>
<dbReference type="InterPro" id="IPR044855">
    <property type="entry name" value="CoA-Trfase_III_dom3_sf"/>
</dbReference>
<keyword evidence="3" id="KW-1185">Reference proteome</keyword>
<dbReference type="RefSeq" id="WP_344309240.1">
    <property type="nucleotide sequence ID" value="NZ_BAAANY010000008.1"/>
</dbReference>
<dbReference type="SUPFAM" id="SSF89796">
    <property type="entry name" value="CoA-transferase family III (CaiB/BaiF)"/>
    <property type="match status" value="1"/>
</dbReference>
<dbReference type="InterPro" id="IPR023606">
    <property type="entry name" value="CoA-Trfase_III_dom_1_sf"/>
</dbReference>
<dbReference type="InterPro" id="IPR003673">
    <property type="entry name" value="CoA-Trfase_fam_III"/>
</dbReference>